<evidence type="ECO:0000313" key="2">
    <source>
        <dbReference type="Proteomes" id="UP001595593"/>
    </source>
</evidence>
<dbReference type="RefSeq" id="WP_379593375.1">
    <property type="nucleotide sequence ID" value="NZ_JBHRTN010000004.1"/>
</dbReference>
<dbReference type="InterPro" id="IPR001343">
    <property type="entry name" value="Hemolysn_Ca-bd"/>
</dbReference>
<dbReference type="Proteomes" id="UP001595593">
    <property type="component" value="Unassembled WGS sequence"/>
</dbReference>
<organism evidence="1 2">
    <name type="scientific">Teichococcus globiformis</name>
    <dbReference type="NCBI Taxonomy" id="2307229"/>
    <lineage>
        <taxon>Bacteria</taxon>
        <taxon>Pseudomonadati</taxon>
        <taxon>Pseudomonadota</taxon>
        <taxon>Alphaproteobacteria</taxon>
        <taxon>Acetobacterales</taxon>
        <taxon>Roseomonadaceae</taxon>
        <taxon>Roseomonas</taxon>
    </lineage>
</organism>
<dbReference type="Gene3D" id="2.150.10.10">
    <property type="entry name" value="Serralysin-like metalloprotease, C-terminal"/>
    <property type="match status" value="1"/>
</dbReference>
<protein>
    <recommendedName>
        <fullName evidence="3">Calcium-binding protein</fullName>
    </recommendedName>
</protein>
<reference evidence="2" key="1">
    <citation type="journal article" date="2019" name="Int. J. Syst. Evol. Microbiol.">
        <title>The Global Catalogue of Microorganisms (GCM) 10K type strain sequencing project: providing services to taxonomists for standard genome sequencing and annotation.</title>
        <authorList>
            <consortium name="The Broad Institute Genomics Platform"/>
            <consortium name="The Broad Institute Genome Sequencing Center for Infectious Disease"/>
            <person name="Wu L."/>
            <person name="Ma J."/>
        </authorList>
    </citation>
    <scope>NUCLEOTIDE SEQUENCE [LARGE SCALE GENOMIC DNA]</scope>
    <source>
        <strain evidence="2">KCTC 52094</strain>
    </source>
</reference>
<dbReference type="Pfam" id="PF00353">
    <property type="entry name" value="HemolysinCabind"/>
    <property type="match status" value="1"/>
</dbReference>
<gene>
    <name evidence="1" type="ORF">ACFOD4_02720</name>
</gene>
<comment type="caution">
    <text evidence="1">The sequence shown here is derived from an EMBL/GenBank/DDBJ whole genome shotgun (WGS) entry which is preliminary data.</text>
</comment>
<dbReference type="PRINTS" id="PR00313">
    <property type="entry name" value="CABNDNGRPT"/>
</dbReference>
<dbReference type="InterPro" id="IPR011049">
    <property type="entry name" value="Serralysin-like_metalloprot_C"/>
</dbReference>
<proteinExistence type="predicted"/>
<evidence type="ECO:0008006" key="3">
    <source>
        <dbReference type="Google" id="ProtNLM"/>
    </source>
</evidence>
<accession>A0ABV7FUB6</accession>
<evidence type="ECO:0000313" key="1">
    <source>
        <dbReference type="EMBL" id="MFC3123962.1"/>
    </source>
</evidence>
<dbReference type="EMBL" id="JBHRTN010000004">
    <property type="protein sequence ID" value="MFC3123962.1"/>
    <property type="molecule type" value="Genomic_DNA"/>
</dbReference>
<name>A0ABV7FUB6_9PROT</name>
<keyword evidence="2" id="KW-1185">Reference proteome</keyword>
<dbReference type="SUPFAM" id="SSF51120">
    <property type="entry name" value="beta-Roll"/>
    <property type="match status" value="1"/>
</dbReference>
<sequence length="282" mass="30048">MAVIIGSDGNDNLVSPDAWANDTIYGLGGNDRIEARGGDDLIIPGPGNNRIEGGDGRDTVVLPGTLEQYEFFRYENEGVIRGAEGVNTLLDVEAVRTDASGTLDLSNVPEFLAYAYLATYDSLADAFGTDRDAAWDHFTTYGAADGLTIQFDGMSYLAANTDVLASPDYGANVDEGAALHYLRHGRDEGRELDFNGTLYVAGDPGLTEVFRGGDTDALGTLHYVQYGFDAGIPTDRFNAASYAEQNPDLAAAGLVSDTQLAQHWIDYGSLEGRSGAYDSLIG</sequence>